<evidence type="ECO:0000313" key="8">
    <source>
        <dbReference type="Proteomes" id="UP000503482"/>
    </source>
</evidence>
<evidence type="ECO:0000256" key="6">
    <source>
        <dbReference type="SAM" id="Phobius"/>
    </source>
</evidence>
<feature type="transmembrane region" description="Helical" evidence="6">
    <location>
        <begin position="181"/>
        <end position="200"/>
    </location>
</feature>
<feature type="transmembrane region" description="Helical" evidence="6">
    <location>
        <begin position="447"/>
        <end position="465"/>
    </location>
</feature>
<dbReference type="Proteomes" id="UP000503482">
    <property type="component" value="Chromosome"/>
</dbReference>
<dbReference type="GO" id="GO:0005886">
    <property type="term" value="C:plasma membrane"/>
    <property type="evidence" value="ECO:0007669"/>
    <property type="project" value="UniProtKB-SubCell"/>
</dbReference>
<feature type="transmembrane region" description="Helical" evidence="6">
    <location>
        <begin position="55"/>
        <end position="74"/>
    </location>
</feature>
<dbReference type="EMBL" id="CP053840">
    <property type="protein sequence ID" value="QKF66487.1"/>
    <property type="molecule type" value="Genomic_DNA"/>
</dbReference>
<feature type="transmembrane region" description="Helical" evidence="6">
    <location>
        <begin position="16"/>
        <end position="35"/>
    </location>
</feature>
<evidence type="ECO:0000256" key="3">
    <source>
        <dbReference type="ARBA" id="ARBA00022692"/>
    </source>
</evidence>
<name>A0AAE7E3Z7_9BACT</name>
<evidence type="ECO:0000256" key="5">
    <source>
        <dbReference type="ARBA" id="ARBA00023136"/>
    </source>
</evidence>
<feature type="transmembrane region" description="Helical" evidence="6">
    <location>
        <begin position="391"/>
        <end position="411"/>
    </location>
</feature>
<dbReference type="Pfam" id="PF01943">
    <property type="entry name" value="Polysacc_synt"/>
    <property type="match status" value="1"/>
</dbReference>
<proteinExistence type="predicted"/>
<feature type="transmembrane region" description="Helical" evidence="6">
    <location>
        <begin position="335"/>
        <end position="354"/>
    </location>
</feature>
<feature type="transmembrane region" description="Helical" evidence="6">
    <location>
        <begin position="83"/>
        <end position="101"/>
    </location>
</feature>
<feature type="transmembrane region" description="Helical" evidence="6">
    <location>
        <begin position="153"/>
        <end position="175"/>
    </location>
</feature>
<evidence type="ECO:0000256" key="2">
    <source>
        <dbReference type="ARBA" id="ARBA00022475"/>
    </source>
</evidence>
<keyword evidence="2" id="KW-1003">Cell membrane</keyword>
<protein>
    <submittedName>
        <fullName evidence="7">MATE family efflux protein</fullName>
    </submittedName>
</protein>
<keyword evidence="4 6" id="KW-1133">Transmembrane helix</keyword>
<accession>A0AAE7E3Z7</accession>
<feature type="transmembrane region" description="Helical" evidence="6">
    <location>
        <begin position="423"/>
        <end position="441"/>
    </location>
</feature>
<evidence type="ECO:0000256" key="1">
    <source>
        <dbReference type="ARBA" id="ARBA00004651"/>
    </source>
</evidence>
<keyword evidence="3 6" id="KW-0812">Transmembrane</keyword>
<dbReference type="InterPro" id="IPR002797">
    <property type="entry name" value="Polysacc_synth"/>
</dbReference>
<gene>
    <name evidence="7" type="ORF">AVENP_0928</name>
</gene>
<reference evidence="7 8" key="1">
    <citation type="submission" date="2020-05" db="EMBL/GenBank/DDBJ databases">
        <title>Complete genome sequencing of Campylobacter and Arcobacter type strains.</title>
        <authorList>
            <person name="Miller W.G."/>
            <person name="Yee E."/>
        </authorList>
    </citation>
    <scope>NUCLEOTIDE SEQUENCE [LARGE SCALE GENOMIC DNA]</scope>
    <source>
        <strain evidence="7 8">LMG 26156</strain>
    </source>
</reference>
<dbReference type="RefSeq" id="WP_128360277.1">
    <property type="nucleotide sequence ID" value="NZ_CP053840.1"/>
</dbReference>
<sequence length="471" mass="54648">MKTSNQFNKIFKHGSGYFLVSLLTKATGFILLPIITRYLSLDEYGLYTNIQSAQMIMYLFATFSLDAAYGRFIYDYNTSKKRLMLLTSTIFTVFIVWNIFYLGLSGVGVYYLIDSWGFQELLIAFLLPFIVLFQQFVALNTSLMQSRHYTRKLLSITTSAFFVTQVVVLISLIVFDLGIHSFFIAQFLVGFVVMFIHINLMKKEGLLKLFIFKKTTFKKNFKYALGYMPASFSGWIFTLSDRYIITYYVSLSMAGKYSFLVQLTMIIQFIMQAIDTAYGPIFMALMKEKTQENIDKMKSYFTVMTFFLLSVYLSMVLFMPFIIDSFFPEHYRGDYLLISILSMGFVFLAIRKMFANALVYYKKSFWISISGYIPAIVNLGLNFIFVPKYGMYAAAWSTLASFFLYGTIVFFMAQKLQKFEFDYLKIAIFFIIATSFTVISYEYSNLVVNFILISLFLLLGYFSGINKLIRS</sequence>
<organism evidence="7 8">
    <name type="scientific">Arcobacter venerupis</name>
    <dbReference type="NCBI Taxonomy" id="1054033"/>
    <lineage>
        <taxon>Bacteria</taxon>
        <taxon>Pseudomonadati</taxon>
        <taxon>Campylobacterota</taxon>
        <taxon>Epsilonproteobacteria</taxon>
        <taxon>Campylobacterales</taxon>
        <taxon>Arcobacteraceae</taxon>
        <taxon>Arcobacter</taxon>
    </lineage>
</organism>
<keyword evidence="5 6" id="KW-0472">Membrane</keyword>
<comment type="subcellular location">
    <subcellularLocation>
        <location evidence="1">Cell membrane</location>
        <topology evidence="1">Multi-pass membrane protein</topology>
    </subcellularLocation>
</comment>
<dbReference type="PANTHER" id="PTHR30250">
    <property type="entry name" value="PST FAMILY PREDICTED COLANIC ACID TRANSPORTER"/>
    <property type="match status" value="1"/>
</dbReference>
<keyword evidence="8" id="KW-1185">Reference proteome</keyword>
<dbReference type="KEGG" id="avp:AVENP_0928"/>
<feature type="transmembrane region" description="Helical" evidence="6">
    <location>
        <begin position="121"/>
        <end position="141"/>
    </location>
</feature>
<evidence type="ECO:0000313" key="7">
    <source>
        <dbReference type="EMBL" id="QKF66487.1"/>
    </source>
</evidence>
<feature type="transmembrane region" description="Helical" evidence="6">
    <location>
        <begin position="366"/>
        <end position="385"/>
    </location>
</feature>
<feature type="transmembrane region" description="Helical" evidence="6">
    <location>
        <begin position="221"/>
        <end position="239"/>
    </location>
</feature>
<dbReference type="AlphaFoldDB" id="A0AAE7E3Z7"/>
<feature type="transmembrane region" description="Helical" evidence="6">
    <location>
        <begin position="259"/>
        <end position="278"/>
    </location>
</feature>
<dbReference type="InterPro" id="IPR050833">
    <property type="entry name" value="Poly_Biosynth_Transport"/>
</dbReference>
<evidence type="ECO:0000256" key="4">
    <source>
        <dbReference type="ARBA" id="ARBA00022989"/>
    </source>
</evidence>
<dbReference type="PANTHER" id="PTHR30250:SF11">
    <property type="entry name" value="O-ANTIGEN TRANSPORTER-RELATED"/>
    <property type="match status" value="1"/>
</dbReference>
<feature type="transmembrane region" description="Helical" evidence="6">
    <location>
        <begin position="299"/>
        <end position="323"/>
    </location>
</feature>